<feature type="compositionally biased region" description="Basic and acidic residues" evidence="1">
    <location>
        <begin position="47"/>
        <end position="60"/>
    </location>
</feature>
<reference evidence="2 3" key="1">
    <citation type="submission" date="2024-11" db="EMBL/GenBank/DDBJ databases">
        <title>A near-complete genome assembly of Cinchona calisaya.</title>
        <authorList>
            <person name="Lian D.C."/>
            <person name="Zhao X.W."/>
            <person name="Wei L."/>
        </authorList>
    </citation>
    <scope>NUCLEOTIDE SEQUENCE [LARGE SCALE GENOMIC DNA]</scope>
    <source>
        <tissue evidence="2">Nenye</tissue>
    </source>
</reference>
<comment type="caution">
    <text evidence="2">The sequence shown here is derived from an EMBL/GenBank/DDBJ whole genome shotgun (WGS) entry which is preliminary data.</text>
</comment>
<dbReference type="AlphaFoldDB" id="A0ABD2YHB9"/>
<feature type="region of interest" description="Disordered" evidence="1">
    <location>
        <begin position="47"/>
        <end position="89"/>
    </location>
</feature>
<evidence type="ECO:0000313" key="3">
    <source>
        <dbReference type="Proteomes" id="UP001630127"/>
    </source>
</evidence>
<evidence type="ECO:0000313" key="2">
    <source>
        <dbReference type="EMBL" id="KAL3506311.1"/>
    </source>
</evidence>
<dbReference type="Proteomes" id="UP001630127">
    <property type="component" value="Unassembled WGS sequence"/>
</dbReference>
<sequence>MDREGERMIRVMSLTEVRLKKMERGRERSSWARRVLDLIREEVTKDGGGRVEGVRAREQGEEGGGGRQARDQEEGNGIVDLEGRRRGKEVARVGRDGEWKREMKRWWIGEGIAGDEVRGRNEG</sequence>
<name>A0ABD2YHB9_9GENT</name>
<evidence type="ECO:0000256" key="1">
    <source>
        <dbReference type="SAM" id="MobiDB-lite"/>
    </source>
</evidence>
<accession>A0ABD2YHB9</accession>
<protein>
    <submittedName>
        <fullName evidence="2">Uncharacterized protein</fullName>
    </submittedName>
</protein>
<gene>
    <name evidence="2" type="ORF">ACH5RR_031693</name>
</gene>
<organism evidence="2 3">
    <name type="scientific">Cinchona calisaya</name>
    <dbReference type="NCBI Taxonomy" id="153742"/>
    <lineage>
        <taxon>Eukaryota</taxon>
        <taxon>Viridiplantae</taxon>
        <taxon>Streptophyta</taxon>
        <taxon>Embryophyta</taxon>
        <taxon>Tracheophyta</taxon>
        <taxon>Spermatophyta</taxon>
        <taxon>Magnoliopsida</taxon>
        <taxon>eudicotyledons</taxon>
        <taxon>Gunneridae</taxon>
        <taxon>Pentapetalae</taxon>
        <taxon>asterids</taxon>
        <taxon>lamiids</taxon>
        <taxon>Gentianales</taxon>
        <taxon>Rubiaceae</taxon>
        <taxon>Cinchonoideae</taxon>
        <taxon>Cinchoneae</taxon>
        <taxon>Cinchona</taxon>
    </lineage>
</organism>
<keyword evidence="3" id="KW-1185">Reference proteome</keyword>
<proteinExistence type="predicted"/>
<dbReference type="EMBL" id="JBJUIK010000013">
    <property type="protein sequence ID" value="KAL3506311.1"/>
    <property type="molecule type" value="Genomic_DNA"/>
</dbReference>